<evidence type="ECO:0000256" key="7">
    <source>
        <dbReference type="ARBA" id="ARBA00022842"/>
    </source>
</evidence>
<dbReference type="Proteomes" id="UP000077096">
    <property type="component" value="Chromosome"/>
</dbReference>
<dbReference type="EC" id="2.7.1.180" evidence="1 10"/>
<dbReference type="PATRIC" id="fig|93466.3.peg.1762"/>
<evidence type="ECO:0000313" key="14">
    <source>
        <dbReference type="Proteomes" id="UP000077096"/>
    </source>
</evidence>
<dbReference type="PANTHER" id="PTHR30040">
    <property type="entry name" value="THIAMINE BIOSYNTHESIS LIPOPROTEIN APBE"/>
    <property type="match status" value="1"/>
</dbReference>
<evidence type="ECO:0000256" key="12">
    <source>
        <dbReference type="SAM" id="Phobius"/>
    </source>
</evidence>
<evidence type="ECO:0000256" key="11">
    <source>
        <dbReference type="PIRSR" id="PIRSR006268-2"/>
    </source>
</evidence>
<evidence type="ECO:0000256" key="4">
    <source>
        <dbReference type="ARBA" id="ARBA00022679"/>
    </source>
</evidence>
<feature type="transmembrane region" description="Helical" evidence="12">
    <location>
        <begin position="12"/>
        <end position="34"/>
    </location>
</feature>
<proteinExistence type="inferred from homology"/>
<keyword evidence="3 10" id="KW-0285">Flavoprotein</keyword>
<keyword evidence="6 10" id="KW-0274">FAD</keyword>
<evidence type="ECO:0000256" key="9">
    <source>
        <dbReference type="ARBA" id="ARBA00048540"/>
    </source>
</evidence>
<dbReference type="Gene3D" id="3.10.520.10">
    <property type="entry name" value="ApbE-like domains"/>
    <property type="match status" value="1"/>
</dbReference>
<keyword evidence="5 10" id="KW-0479">Metal-binding</keyword>
<dbReference type="PIRSF" id="PIRSF006268">
    <property type="entry name" value="ApbE"/>
    <property type="match status" value="1"/>
</dbReference>
<feature type="binding site" evidence="11">
    <location>
        <position position="190"/>
    </location>
    <ligand>
        <name>Mg(2+)</name>
        <dbReference type="ChEBI" id="CHEBI:18420"/>
    </ligand>
</feature>
<evidence type="ECO:0000313" key="13">
    <source>
        <dbReference type="EMBL" id="ANE41950.1"/>
    </source>
</evidence>
<feature type="binding site" evidence="11">
    <location>
        <position position="308"/>
    </location>
    <ligand>
        <name>Mg(2+)</name>
        <dbReference type="ChEBI" id="CHEBI:18420"/>
    </ligand>
</feature>
<comment type="similarity">
    <text evidence="10">Belongs to the ApbE family.</text>
</comment>
<comment type="catalytic activity">
    <reaction evidence="9 10">
        <text>L-threonyl-[protein] + FAD = FMN-L-threonyl-[protein] + AMP + H(+)</text>
        <dbReference type="Rhea" id="RHEA:36847"/>
        <dbReference type="Rhea" id="RHEA-COMP:11060"/>
        <dbReference type="Rhea" id="RHEA-COMP:11061"/>
        <dbReference type="ChEBI" id="CHEBI:15378"/>
        <dbReference type="ChEBI" id="CHEBI:30013"/>
        <dbReference type="ChEBI" id="CHEBI:57692"/>
        <dbReference type="ChEBI" id="CHEBI:74257"/>
        <dbReference type="ChEBI" id="CHEBI:456215"/>
        <dbReference type="EC" id="2.7.1.180"/>
    </reaction>
</comment>
<dbReference type="GO" id="GO:0016740">
    <property type="term" value="F:transferase activity"/>
    <property type="evidence" value="ECO:0007669"/>
    <property type="project" value="UniProtKB-UniRule"/>
</dbReference>
<dbReference type="Pfam" id="PF02424">
    <property type="entry name" value="ApbE"/>
    <property type="match status" value="1"/>
</dbReference>
<evidence type="ECO:0000256" key="5">
    <source>
        <dbReference type="ARBA" id="ARBA00022723"/>
    </source>
</evidence>
<evidence type="ECO:0000256" key="10">
    <source>
        <dbReference type="PIRNR" id="PIRNR006268"/>
    </source>
</evidence>
<name>A0A172T4Q5_FERPE</name>
<dbReference type="AlphaFoldDB" id="A0A172T4Q5"/>
<protein>
    <recommendedName>
        <fullName evidence="2 10">FAD:protein FMN transferase</fullName>
        <ecNumber evidence="1 10">2.7.1.180</ecNumber>
    </recommendedName>
    <alternativeName>
        <fullName evidence="8 10">Flavin transferase</fullName>
    </alternativeName>
</protein>
<evidence type="ECO:0000256" key="6">
    <source>
        <dbReference type="ARBA" id="ARBA00022827"/>
    </source>
</evidence>
<organism evidence="13 14">
    <name type="scientific">Fervidobacterium pennivorans</name>
    <dbReference type="NCBI Taxonomy" id="93466"/>
    <lineage>
        <taxon>Bacteria</taxon>
        <taxon>Thermotogati</taxon>
        <taxon>Thermotogota</taxon>
        <taxon>Thermotogae</taxon>
        <taxon>Thermotogales</taxon>
        <taxon>Fervidobacteriaceae</taxon>
        <taxon>Fervidobacterium</taxon>
    </lineage>
</organism>
<dbReference type="EMBL" id="CP011393">
    <property type="protein sequence ID" value="ANE41950.1"/>
    <property type="molecule type" value="Genomic_DNA"/>
</dbReference>
<evidence type="ECO:0000256" key="1">
    <source>
        <dbReference type="ARBA" id="ARBA00011955"/>
    </source>
</evidence>
<feature type="binding site" evidence="11">
    <location>
        <position position="304"/>
    </location>
    <ligand>
        <name>Mg(2+)</name>
        <dbReference type="ChEBI" id="CHEBI:18420"/>
    </ligand>
</feature>
<dbReference type="SUPFAM" id="SSF143631">
    <property type="entry name" value="ApbE-like"/>
    <property type="match status" value="1"/>
</dbReference>
<dbReference type="GO" id="GO:0046872">
    <property type="term" value="F:metal ion binding"/>
    <property type="evidence" value="ECO:0007669"/>
    <property type="project" value="UniProtKB-UniRule"/>
</dbReference>
<keyword evidence="12" id="KW-1133">Transmembrane helix</keyword>
<comment type="cofactor">
    <cofactor evidence="11">
        <name>Mg(2+)</name>
        <dbReference type="ChEBI" id="CHEBI:18420"/>
    </cofactor>
    <cofactor evidence="11">
        <name>Mn(2+)</name>
        <dbReference type="ChEBI" id="CHEBI:29035"/>
    </cofactor>
    <text evidence="11">Magnesium. Can also use manganese.</text>
</comment>
<accession>A0A172T4Q5</accession>
<dbReference type="KEGG" id="fng:JM64_08370"/>
<evidence type="ECO:0000256" key="8">
    <source>
        <dbReference type="ARBA" id="ARBA00031306"/>
    </source>
</evidence>
<keyword evidence="4 10" id="KW-0808">Transferase</keyword>
<evidence type="ECO:0000256" key="2">
    <source>
        <dbReference type="ARBA" id="ARBA00016337"/>
    </source>
</evidence>
<sequence length="355" mass="40046">MQQPDPKEIMILNRIVVFSVIVFFIIIAAIYLLFISGKTGQYSDFEDYIFGTYVRIRISSKINPSTISKAIFAEMKRLEKKFDPYVESSIIYKLNHSEDWVEVDDETLSVIDLALKIARDTEGAFDPALGRLIQLWGFSKFTEREATGTFTVPSASEIAEAASKSGYQKIAIDYVNKKIKTNGAWIDLGGILKGYALKRAYQIAKEFDKSCHGFVETGGQIMILGPKYNKTNWVIGVRDPRGQPGENITIVYLSEGSVATSGDYERFFIVDNVRYHHILDPRTGYPANKAISATVISNDPVIADAFSTAAFVLGEDRWLFTRTVFPKYGAEVLLVTPKKRLLRTDNFKIYEMSDR</sequence>
<dbReference type="InterPro" id="IPR003374">
    <property type="entry name" value="ApbE-like_sf"/>
</dbReference>
<evidence type="ECO:0000256" key="3">
    <source>
        <dbReference type="ARBA" id="ARBA00022630"/>
    </source>
</evidence>
<keyword evidence="12" id="KW-0472">Membrane</keyword>
<reference evidence="13 14" key="1">
    <citation type="submission" date="2014-08" db="EMBL/GenBank/DDBJ databases">
        <title>Fervidobacterium pennivorans DYC genome.</title>
        <authorList>
            <person name="Wushke S."/>
        </authorList>
    </citation>
    <scope>NUCLEOTIDE SEQUENCE [LARGE SCALE GENOMIC DNA]</scope>
    <source>
        <strain evidence="13 14">DYC</strain>
    </source>
</reference>
<keyword evidence="13" id="KW-0449">Lipoprotein</keyword>
<keyword evidence="7 10" id="KW-0460">Magnesium</keyword>
<dbReference type="InterPro" id="IPR024932">
    <property type="entry name" value="ApbE"/>
</dbReference>
<keyword evidence="12" id="KW-0812">Transmembrane</keyword>
<dbReference type="PANTHER" id="PTHR30040:SF2">
    <property type="entry name" value="FAD:PROTEIN FMN TRANSFERASE"/>
    <property type="match status" value="1"/>
</dbReference>
<gene>
    <name evidence="13" type="ORF">JM64_08370</name>
</gene>